<dbReference type="InterPro" id="IPR051601">
    <property type="entry name" value="Serine_prot/Carboxylest_S33"/>
</dbReference>
<dbReference type="InterPro" id="IPR013595">
    <property type="entry name" value="Pept_S33_TAP-like_C"/>
</dbReference>
<dbReference type="PANTHER" id="PTHR43248:SF29">
    <property type="entry name" value="TRIPEPTIDYL AMINOPEPTIDASE"/>
    <property type="match status" value="1"/>
</dbReference>
<protein>
    <submittedName>
        <fullName evidence="7">Alpha/beta hydrolase</fullName>
    </submittedName>
</protein>
<feature type="domain" description="AB hydrolase-1" evidence="5">
    <location>
        <begin position="5"/>
        <end position="152"/>
    </location>
</feature>
<accession>A0A9Y2N0V3</accession>
<dbReference type="AlphaFoldDB" id="A0A9Y2N0V3"/>
<evidence type="ECO:0000313" key="7">
    <source>
        <dbReference type="EMBL" id="WIX84053.1"/>
    </source>
</evidence>
<dbReference type="SUPFAM" id="SSF53474">
    <property type="entry name" value="alpha/beta-Hydrolases"/>
    <property type="match status" value="2"/>
</dbReference>
<proteinExistence type="inferred from homology"/>
<evidence type="ECO:0000256" key="4">
    <source>
        <dbReference type="SAM" id="MobiDB-lite"/>
    </source>
</evidence>
<comment type="similarity">
    <text evidence="1">Belongs to the peptidase S33 family.</text>
</comment>
<feature type="compositionally biased region" description="Basic and acidic residues" evidence="4">
    <location>
        <begin position="216"/>
        <end position="225"/>
    </location>
</feature>
<reference evidence="7 8" key="1">
    <citation type="submission" date="2023-06" db="EMBL/GenBank/DDBJ databases">
        <authorList>
            <person name="Oyuntsetseg B."/>
            <person name="Kim S.B."/>
        </authorList>
    </citation>
    <scope>NUCLEOTIDE SEQUENCE [LARGE SCALE GENOMIC DNA]</scope>
    <source>
        <strain evidence="7 8">2-15</strain>
    </source>
</reference>
<dbReference type="Pfam" id="PF00561">
    <property type="entry name" value="Abhydrolase_1"/>
    <property type="match status" value="1"/>
</dbReference>
<dbReference type="Pfam" id="PF08386">
    <property type="entry name" value="Abhydrolase_4"/>
    <property type="match status" value="1"/>
</dbReference>
<dbReference type="Proteomes" id="UP001236014">
    <property type="component" value="Chromosome"/>
</dbReference>
<dbReference type="InterPro" id="IPR000073">
    <property type="entry name" value="AB_hydrolase_1"/>
</dbReference>
<name>A0A9Y2N0V3_9PSEU</name>
<dbReference type="GO" id="GO:0016787">
    <property type="term" value="F:hydrolase activity"/>
    <property type="evidence" value="ECO:0007669"/>
    <property type="project" value="UniProtKB-KW"/>
</dbReference>
<keyword evidence="2" id="KW-0732">Signal</keyword>
<gene>
    <name evidence="7" type="ORF">QRX50_28325</name>
</gene>
<feature type="region of interest" description="Disordered" evidence="4">
    <location>
        <begin position="205"/>
        <end position="234"/>
    </location>
</feature>
<dbReference type="RefSeq" id="WP_285974588.1">
    <property type="nucleotide sequence ID" value="NZ_CP127294.1"/>
</dbReference>
<dbReference type="KEGG" id="acab:QRX50_28325"/>
<dbReference type="PANTHER" id="PTHR43248">
    <property type="entry name" value="2-SUCCINYL-6-HYDROXY-2,4-CYCLOHEXADIENE-1-CARBOXYLATE SYNTHASE"/>
    <property type="match status" value="1"/>
</dbReference>
<dbReference type="Gene3D" id="3.40.50.1820">
    <property type="entry name" value="alpha/beta hydrolase"/>
    <property type="match status" value="1"/>
</dbReference>
<evidence type="ECO:0000259" key="5">
    <source>
        <dbReference type="Pfam" id="PF00561"/>
    </source>
</evidence>
<sequence>MAGLGRTHDLIGFDIRGSDYSEKILCPELDPANVPRPPATDTAEQRFKDQANTVAGRLRTCAGKGPDLARSMTTANVARDMDVIRQALGEEKIGYFGNSWGTALGTAYRTQFGEHVDRMLLDCVLAPGEAVARSDDQTAAAAEAHFDDVTRWLAERDATYGFGSTAPAVTQALLALRSRLAAQPLADRDDHWANRQLLAPRADWATARASARRRPGREGADDHGTARGSTGRQRVDVGYRDGEIGFVLAAVNCNDSPGARDIDQAWAHGLELAARYPVAAYEPGGDARCAGWPFAPQPTNLARGSGPLQLVGHECETNTPFPWAREMQAKVGAALLTVADDVHSSFAHLPCADEAVEFFGTGATSNGTCSG</sequence>
<dbReference type="InterPro" id="IPR029058">
    <property type="entry name" value="AB_hydrolase_fold"/>
</dbReference>
<evidence type="ECO:0000256" key="3">
    <source>
        <dbReference type="ARBA" id="ARBA00022801"/>
    </source>
</evidence>
<dbReference type="EMBL" id="CP127294">
    <property type="protein sequence ID" value="WIX84053.1"/>
    <property type="molecule type" value="Genomic_DNA"/>
</dbReference>
<keyword evidence="3 7" id="KW-0378">Hydrolase</keyword>
<evidence type="ECO:0000256" key="2">
    <source>
        <dbReference type="ARBA" id="ARBA00022729"/>
    </source>
</evidence>
<feature type="domain" description="Peptidase S33 tripeptidyl aminopeptidase-like C-terminal" evidence="6">
    <location>
        <begin position="287"/>
        <end position="363"/>
    </location>
</feature>
<evidence type="ECO:0000259" key="6">
    <source>
        <dbReference type="Pfam" id="PF08386"/>
    </source>
</evidence>
<keyword evidence="8" id="KW-1185">Reference proteome</keyword>
<evidence type="ECO:0000256" key="1">
    <source>
        <dbReference type="ARBA" id="ARBA00010088"/>
    </source>
</evidence>
<organism evidence="7 8">
    <name type="scientific">Amycolatopsis carbonis</name>
    <dbReference type="NCBI Taxonomy" id="715471"/>
    <lineage>
        <taxon>Bacteria</taxon>
        <taxon>Bacillati</taxon>
        <taxon>Actinomycetota</taxon>
        <taxon>Actinomycetes</taxon>
        <taxon>Pseudonocardiales</taxon>
        <taxon>Pseudonocardiaceae</taxon>
        <taxon>Amycolatopsis</taxon>
    </lineage>
</organism>
<evidence type="ECO:0000313" key="8">
    <source>
        <dbReference type="Proteomes" id="UP001236014"/>
    </source>
</evidence>